<reference evidence="1" key="1">
    <citation type="submission" date="2022-08" db="EMBL/GenBank/DDBJ databases">
        <title>Genome Sequence of Fusarium decemcellulare.</title>
        <authorList>
            <person name="Buettner E."/>
        </authorList>
    </citation>
    <scope>NUCLEOTIDE SEQUENCE</scope>
    <source>
        <strain evidence="1">Babe19</strain>
    </source>
</reference>
<evidence type="ECO:0000313" key="1">
    <source>
        <dbReference type="EMBL" id="KAJ3501618.1"/>
    </source>
</evidence>
<comment type="caution">
    <text evidence="1">The sequence shown here is derived from an EMBL/GenBank/DDBJ whole genome shotgun (WGS) entry which is preliminary data.</text>
</comment>
<protein>
    <submittedName>
        <fullName evidence="1">Uncharacterized protein</fullName>
    </submittedName>
</protein>
<sequence length="247" mass="27684">MDPKQPYISLPGFDDDELFSIFEDLSPMPLDSGSPELGTDGGGPPVDDADTKAAGDSTKKPYTPYAEQGVPASQLADVEMGTGDQISVDFDLRLSDLEKQGNSNKENLSSPENVKSAPIENPFTLQPPRRTLEWDLNSFSASKKRTGVASLEERKQEKKEGEGKQDNIKYDKDNKDPDGESPAKLQKMRIYQRKEAQAKRLQWQKEQVAKAQANYEHAREQQISKQQTGERLQMLAMVLDEQLKPKR</sequence>
<dbReference type="Proteomes" id="UP001148629">
    <property type="component" value="Unassembled WGS sequence"/>
</dbReference>
<organism evidence="1 2">
    <name type="scientific">Fusarium decemcellulare</name>
    <dbReference type="NCBI Taxonomy" id="57161"/>
    <lineage>
        <taxon>Eukaryota</taxon>
        <taxon>Fungi</taxon>
        <taxon>Dikarya</taxon>
        <taxon>Ascomycota</taxon>
        <taxon>Pezizomycotina</taxon>
        <taxon>Sordariomycetes</taxon>
        <taxon>Hypocreomycetidae</taxon>
        <taxon>Hypocreales</taxon>
        <taxon>Nectriaceae</taxon>
        <taxon>Fusarium</taxon>
        <taxon>Fusarium decemcellulare species complex</taxon>
    </lineage>
</organism>
<dbReference type="EMBL" id="JANRMS010005600">
    <property type="protein sequence ID" value="KAJ3501618.1"/>
    <property type="molecule type" value="Genomic_DNA"/>
</dbReference>
<name>A0ACC1R8W7_9HYPO</name>
<gene>
    <name evidence="1" type="ORF">NM208_g16899</name>
</gene>
<keyword evidence="2" id="KW-1185">Reference proteome</keyword>
<proteinExistence type="predicted"/>
<accession>A0ACC1R8W7</accession>
<evidence type="ECO:0000313" key="2">
    <source>
        <dbReference type="Proteomes" id="UP001148629"/>
    </source>
</evidence>